<dbReference type="Proteomes" id="UP001499884">
    <property type="component" value="Unassembled WGS sequence"/>
</dbReference>
<dbReference type="EMBL" id="BAABEP010000022">
    <property type="protein sequence ID" value="GAA3734636.1"/>
    <property type="molecule type" value="Genomic_DNA"/>
</dbReference>
<protein>
    <submittedName>
        <fullName evidence="1">Type IV toxin-antitoxin system AbiEi family antitoxin domain-containing protein</fullName>
    </submittedName>
</protein>
<reference evidence="2" key="1">
    <citation type="journal article" date="2019" name="Int. J. Syst. Evol. Microbiol.">
        <title>The Global Catalogue of Microorganisms (GCM) 10K type strain sequencing project: providing services to taxonomists for standard genome sequencing and annotation.</title>
        <authorList>
            <consortium name="The Broad Institute Genomics Platform"/>
            <consortium name="The Broad Institute Genome Sequencing Center for Infectious Disease"/>
            <person name="Wu L."/>
            <person name="Ma J."/>
        </authorList>
    </citation>
    <scope>NUCLEOTIDE SEQUENCE [LARGE SCALE GENOMIC DNA]</scope>
    <source>
        <strain evidence="2">JCM 30846</strain>
    </source>
</reference>
<evidence type="ECO:0000313" key="2">
    <source>
        <dbReference type="Proteomes" id="UP001499884"/>
    </source>
</evidence>
<gene>
    <name evidence="1" type="ORF">GCM10023082_34860</name>
</gene>
<sequence length="218" mass="24368">MWSLRPKAKQEENGCYPGGVLGDDTPRDRLWRLAVEQRGYFSAAQALSAGYSYQAQHFHVQHRNWTRVDRGIYRFREYEHMPGSETDSLVRWSLWSRGRAVVSHATALAVHDLGTANPSEVHLTVPPGFRQKDSAVVLHRASLTESEVEQHEGFRVTTPVRAIAECAAAAVDQDVLDSAVADALERGMSTRRRLLHAAQELGPRAELGVERAMRAELS</sequence>
<name>A0ABP7FA10_9ACTN</name>
<keyword evidence="2" id="KW-1185">Reference proteome</keyword>
<accession>A0ABP7FA10</accession>
<organism evidence="1 2">
    <name type="scientific">Streptomyces tremellae</name>
    <dbReference type="NCBI Taxonomy" id="1124239"/>
    <lineage>
        <taxon>Bacteria</taxon>
        <taxon>Bacillati</taxon>
        <taxon>Actinomycetota</taxon>
        <taxon>Actinomycetes</taxon>
        <taxon>Kitasatosporales</taxon>
        <taxon>Streptomycetaceae</taxon>
        <taxon>Streptomyces</taxon>
    </lineage>
</organism>
<comment type="caution">
    <text evidence="1">The sequence shown here is derived from an EMBL/GenBank/DDBJ whole genome shotgun (WGS) entry which is preliminary data.</text>
</comment>
<proteinExistence type="predicted"/>
<evidence type="ECO:0000313" key="1">
    <source>
        <dbReference type="EMBL" id="GAA3734636.1"/>
    </source>
</evidence>